<dbReference type="CDD" id="cd02869">
    <property type="entry name" value="PseudoU_synth_RluA_like"/>
    <property type="match status" value="1"/>
</dbReference>
<dbReference type="GO" id="GO:0000455">
    <property type="term" value="P:enzyme-directed rRNA pseudouridine synthesis"/>
    <property type="evidence" value="ECO:0007669"/>
    <property type="project" value="UniProtKB-ARBA"/>
</dbReference>
<dbReference type="PROSITE" id="PS01129">
    <property type="entry name" value="PSI_RLU"/>
    <property type="match status" value="1"/>
</dbReference>
<dbReference type="Gene3D" id="3.10.290.10">
    <property type="entry name" value="RNA-binding S4 domain"/>
    <property type="match status" value="1"/>
</dbReference>
<dbReference type="InterPro" id="IPR050188">
    <property type="entry name" value="RluA_PseudoU_synthase"/>
</dbReference>
<evidence type="ECO:0000313" key="7">
    <source>
        <dbReference type="EMBL" id="TCK72587.1"/>
    </source>
</evidence>
<dbReference type="InterPro" id="IPR002942">
    <property type="entry name" value="S4_RNA-bd"/>
</dbReference>
<sequence>MTQHSSLVVPPDASGLRLDAWLTAQLTGVSRARVQLMLSQEQVQVNGKAAKASLKLRGGESIAILGEPEPPPLRAISEDIPLNIVYEDADLSVINKPAGMMVHAGAGGTDEDRNRGTLVNALLHHYGQLSTVGGPTRPGIVHRLDKQTSGLIVVARNDQIHRQLSEMFAHRLMKKTYVALVHGEIKKSVGSIDLAISRDAIRRTRMTTRRSGSPGTPGGPRAALSHYTVERRIQSRYGAFTLVRVRIETGRTHQIRVHLSSIGHAVVGDTLYGAPARLVQPPNQAKPIRLERNFLHAAELAFTHPRTGEVLHLSAPLPEELAGFLRQIEMEPA</sequence>
<dbReference type="PANTHER" id="PTHR21600:SF44">
    <property type="entry name" value="RIBOSOMAL LARGE SUBUNIT PSEUDOURIDINE SYNTHASE D"/>
    <property type="match status" value="1"/>
</dbReference>
<dbReference type="InterPro" id="IPR006224">
    <property type="entry name" value="PsdUridine_synth_RluA-like_CS"/>
</dbReference>
<dbReference type="Gene3D" id="3.30.2350.10">
    <property type="entry name" value="Pseudouridine synthase"/>
    <property type="match status" value="1"/>
</dbReference>
<dbReference type="GO" id="GO:0003723">
    <property type="term" value="F:RNA binding"/>
    <property type="evidence" value="ECO:0007669"/>
    <property type="project" value="UniProtKB-KW"/>
</dbReference>
<comment type="catalytic activity">
    <reaction evidence="5">
        <text>a uridine in RNA = a pseudouridine in RNA</text>
        <dbReference type="Rhea" id="RHEA:48348"/>
        <dbReference type="Rhea" id="RHEA-COMP:12068"/>
        <dbReference type="Rhea" id="RHEA-COMP:12069"/>
        <dbReference type="ChEBI" id="CHEBI:65314"/>
        <dbReference type="ChEBI" id="CHEBI:65315"/>
    </reaction>
</comment>
<keyword evidence="2 5" id="KW-0413">Isomerase</keyword>
<keyword evidence="4" id="KW-0694">RNA-binding</keyword>
<comment type="similarity">
    <text evidence="1 5">Belongs to the pseudouridine synthase RluA family.</text>
</comment>
<dbReference type="GO" id="GO:0120159">
    <property type="term" value="F:rRNA pseudouridine synthase activity"/>
    <property type="evidence" value="ECO:0007669"/>
    <property type="project" value="UniProtKB-ARBA"/>
</dbReference>
<comment type="function">
    <text evidence="5">Responsible for synthesis of pseudouridine from uracil.</text>
</comment>
<dbReference type="OrthoDB" id="9807829at2"/>
<dbReference type="Pfam" id="PF01479">
    <property type="entry name" value="S4"/>
    <property type="match status" value="1"/>
</dbReference>
<evidence type="ECO:0000256" key="2">
    <source>
        <dbReference type="ARBA" id="ARBA00023235"/>
    </source>
</evidence>
<dbReference type="SUPFAM" id="SSF55174">
    <property type="entry name" value="Alpha-L RNA-binding motif"/>
    <property type="match status" value="1"/>
</dbReference>
<dbReference type="Proteomes" id="UP000295210">
    <property type="component" value="Unassembled WGS sequence"/>
</dbReference>
<comment type="caution">
    <text evidence="7">The sequence shown here is derived from an EMBL/GenBank/DDBJ whole genome shotgun (WGS) entry which is preliminary data.</text>
</comment>
<evidence type="ECO:0000256" key="3">
    <source>
        <dbReference type="PIRSR" id="PIRSR606225-1"/>
    </source>
</evidence>
<feature type="domain" description="RNA-binding S4" evidence="6">
    <location>
        <begin position="16"/>
        <end position="77"/>
    </location>
</feature>
<evidence type="ECO:0000259" key="6">
    <source>
        <dbReference type="SMART" id="SM00363"/>
    </source>
</evidence>
<dbReference type="SMART" id="SM00363">
    <property type="entry name" value="S4"/>
    <property type="match status" value="1"/>
</dbReference>
<protein>
    <recommendedName>
        <fullName evidence="5">Pseudouridine synthase</fullName>
        <ecNumber evidence="5">5.4.99.-</ecNumber>
    </recommendedName>
</protein>
<name>A0A4R1L5X5_9BACT</name>
<keyword evidence="8" id="KW-1185">Reference proteome</keyword>
<dbReference type="EMBL" id="SMGK01000003">
    <property type="protein sequence ID" value="TCK72587.1"/>
    <property type="molecule type" value="Genomic_DNA"/>
</dbReference>
<accession>A0A4R1L5X5</accession>
<dbReference type="PANTHER" id="PTHR21600">
    <property type="entry name" value="MITOCHONDRIAL RNA PSEUDOURIDINE SYNTHASE"/>
    <property type="match status" value="1"/>
</dbReference>
<dbReference type="AlphaFoldDB" id="A0A4R1L5X5"/>
<dbReference type="Pfam" id="PF00849">
    <property type="entry name" value="PseudoU_synth_2"/>
    <property type="match status" value="1"/>
</dbReference>
<dbReference type="InterPro" id="IPR036986">
    <property type="entry name" value="S4_RNA-bd_sf"/>
</dbReference>
<dbReference type="PROSITE" id="PS50889">
    <property type="entry name" value="S4"/>
    <property type="match status" value="1"/>
</dbReference>
<organism evidence="7 8">
    <name type="scientific">Acidipila rosea</name>
    <dbReference type="NCBI Taxonomy" id="768535"/>
    <lineage>
        <taxon>Bacteria</taxon>
        <taxon>Pseudomonadati</taxon>
        <taxon>Acidobacteriota</taxon>
        <taxon>Terriglobia</taxon>
        <taxon>Terriglobales</taxon>
        <taxon>Acidobacteriaceae</taxon>
        <taxon>Acidipila</taxon>
    </lineage>
</organism>
<dbReference type="InterPro" id="IPR006225">
    <property type="entry name" value="PsdUridine_synth_RluC/D"/>
</dbReference>
<feature type="active site" evidence="3">
    <location>
        <position position="145"/>
    </location>
</feature>
<evidence type="ECO:0000313" key="8">
    <source>
        <dbReference type="Proteomes" id="UP000295210"/>
    </source>
</evidence>
<dbReference type="NCBIfam" id="TIGR00005">
    <property type="entry name" value="rluA_subfam"/>
    <property type="match status" value="1"/>
</dbReference>
<proteinExistence type="inferred from homology"/>
<dbReference type="InterPro" id="IPR020103">
    <property type="entry name" value="PsdUridine_synth_cat_dom_sf"/>
</dbReference>
<dbReference type="InterPro" id="IPR006145">
    <property type="entry name" value="PsdUridine_synth_RsuA/RluA"/>
</dbReference>
<dbReference type="SUPFAM" id="SSF55120">
    <property type="entry name" value="Pseudouridine synthase"/>
    <property type="match status" value="1"/>
</dbReference>
<dbReference type="EC" id="5.4.99.-" evidence="5"/>
<evidence type="ECO:0000256" key="1">
    <source>
        <dbReference type="ARBA" id="ARBA00010876"/>
    </source>
</evidence>
<reference evidence="7 8" key="1">
    <citation type="submission" date="2019-03" db="EMBL/GenBank/DDBJ databases">
        <title>Genomic Encyclopedia of Type Strains, Phase IV (KMG-IV): sequencing the most valuable type-strain genomes for metagenomic binning, comparative biology and taxonomic classification.</title>
        <authorList>
            <person name="Goeker M."/>
        </authorList>
    </citation>
    <scope>NUCLEOTIDE SEQUENCE [LARGE SCALE GENOMIC DNA]</scope>
    <source>
        <strain evidence="7 8">DSM 103428</strain>
    </source>
</reference>
<dbReference type="CDD" id="cd00165">
    <property type="entry name" value="S4"/>
    <property type="match status" value="1"/>
</dbReference>
<evidence type="ECO:0000256" key="4">
    <source>
        <dbReference type="PROSITE-ProRule" id="PRU00182"/>
    </source>
</evidence>
<gene>
    <name evidence="7" type="ORF">C7378_2172</name>
</gene>
<dbReference type="RefSeq" id="WP_131996098.1">
    <property type="nucleotide sequence ID" value="NZ_SMGK01000003.1"/>
</dbReference>
<evidence type="ECO:0000256" key="5">
    <source>
        <dbReference type="RuleBase" id="RU362028"/>
    </source>
</evidence>